<evidence type="ECO:0000256" key="6">
    <source>
        <dbReference type="PIRNR" id="PIRNR018267"/>
    </source>
</evidence>
<dbReference type="OrthoDB" id="9801520at2"/>
<reference evidence="8 9" key="1">
    <citation type="submission" date="2013-12" db="EMBL/GenBank/DDBJ databases">
        <authorList>
            <person name="Stott M."/>
        </authorList>
    </citation>
    <scope>NUCLEOTIDE SEQUENCE [LARGE SCALE GENOMIC DNA]</scope>
    <source>
        <strain evidence="8 9">K22</strain>
    </source>
</reference>
<dbReference type="Pfam" id="PF03852">
    <property type="entry name" value="Vsr"/>
    <property type="match status" value="1"/>
</dbReference>
<evidence type="ECO:0000256" key="3">
    <source>
        <dbReference type="ARBA" id="ARBA00022763"/>
    </source>
</evidence>
<dbReference type="EC" id="3.1.-.-" evidence="6"/>
<comment type="function">
    <text evidence="6">May nick specific sequences that contain T:G mispairs resulting from m5C-deamination.</text>
</comment>
<dbReference type="CDD" id="cd00221">
    <property type="entry name" value="Vsr"/>
    <property type="match status" value="1"/>
</dbReference>
<dbReference type="GO" id="GO:0004519">
    <property type="term" value="F:endonuclease activity"/>
    <property type="evidence" value="ECO:0007669"/>
    <property type="project" value="UniProtKB-KW"/>
</dbReference>
<evidence type="ECO:0000313" key="9">
    <source>
        <dbReference type="Proteomes" id="UP000031518"/>
    </source>
</evidence>
<dbReference type="EMBL" id="CBXV010000004">
    <property type="protein sequence ID" value="CDM65399.1"/>
    <property type="molecule type" value="Genomic_DNA"/>
</dbReference>
<keyword evidence="3 6" id="KW-0227">DNA damage</keyword>
<dbReference type="SUPFAM" id="SSF52980">
    <property type="entry name" value="Restriction endonuclease-like"/>
    <property type="match status" value="1"/>
</dbReference>
<sequence length="142" mass="16664">MSREPKCPGPSSPERSRIMRAVGRRDTESERVLQSQLEKLGLQFDKHVSSLPGSPDLVFTDKRLAVFVHGCFWHRHEGCKLATTPKSNTEYWEAKFIANRQRDARKIRQLRKLGWKVLVVWQCQIKADPAKVAWRIMRRLRR</sequence>
<dbReference type="Proteomes" id="UP000031518">
    <property type="component" value="Unassembled WGS sequence"/>
</dbReference>
<feature type="region of interest" description="Disordered" evidence="7">
    <location>
        <begin position="1"/>
        <end position="25"/>
    </location>
</feature>
<evidence type="ECO:0000256" key="5">
    <source>
        <dbReference type="ARBA" id="ARBA00023204"/>
    </source>
</evidence>
<dbReference type="AlphaFoldDB" id="A0A0B6WYM1"/>
<dbReference type="STRING" id="454194.PYK22_01398"/>
<evidence type="ECO:0000256" key="1">
    <source>
        <dbReference type="ARBA" id="ARBA00022722"/>
    </source>
</evidence>
<evidence type="ECO:0000256" key="7">
    <source>
        <dbReference type="SAM" id="MobiDB-lite"/>
    </source>
</evidence>
<accession>A0A0B6WYM1</accession>
<keyword evidence="4 6" id="KW-0378">Hydrolase</keyword>
<dbReference type="GO" id="GO:0016787">
    <property type="term" value="F:hydrolase activity"/>
    <property type="evidence" value="ECO:0007669"/>
    <property type="project" value="UniProtKB-KW"/>
</dbReference>
<dbReference type="NCBIfam" id="TIGR00632">
    <property type="entry name" value="vsr"/>
    <property type="match status" value="1"/>
</dbReference>
<protein>
    <recommendedName>
        <fullName evidence="6">Very short patch repair endonuclease</fullName>
        <ecNumber evidence="6">3.1.-.-</ecNumber>
    </recommendedName>
</protein>
<dbReference type="InterPro" id="IPR004603">
    <property type="entry name" value="DNA_mismatch_endonuc_vsr"/>
</dbReference>
<keyword evidence="2 6" id="KW-0255">Endonuclease</keyword>
<keyword evidence="5 6" id="KW-0234">DNA repair</keyword>
<keyword evidence="1 6" id="KW-0540">Nuclease</keyword>
<keyword evidence="9" id="KW-1185">Reference proteome</keyword>
<dbReference type="RefSeq" id="WP_083437674.1">
    <property type="nucleotide sequence ID" value="NZ_CBXV010000004.1"/>
</dbReference>
<organism evidence="8 9">
    <name type="scientific">Pyrinomonas methylaliphatogenes</name>
    <dbReference type="NCBI Taxonomy" id="454194"/>
    <lineage>
        <taxon>Bacteria</taxon>
        <taxon>Pseudomonadati</taxon>
        <taxon>Acidobacteriota</taxon>
        <taxon>Blastocatellia</taxon>
        <taxon>Blastocatellales</taxon>
        <taxon>Pyrinomonadaceae</taxon>
        <taxon>Pyrinomonas</taxon>
    </lineage>
</organism>
<evidence type="ECO:0000256" key="2">
    <source>
        <dbReference type="ARBA" id="ARBA00022759"/>
    </source>
</evidence>
<comment type="similarity">
    <text evidence="6">Belongs to the vsr family.</text>
</comment>
<dbReference type="PIRSF" id="PIRSF018267">
    <property type="entry name" value="VSR_endonuc"/>
    <property type="match status" value="1"/>
</dbReference>
<dbReference type="GO" id="GO:0006298">
    <property type="term" value="P:mismatch repair"/>
    <property type="evidence" value="ECO:0007669"/>
    <property type="project" value="UniProtKB-UniRule"/>
</dbReference>
<dbReference type="InterPro" id="IPR011335">
    <property type="entry name" value="Restrct_endonuc-II-like"/>
</dbReference>
<dbReference type="REBASE" id="132373">
    <property type="entry name" value="V.PmeK22ORF1397P"/>
</dbReference>
<dbReference type="Gene3D" id="3.40.960.10">
    <property type="entry name" value="VSR Endonuclease"/>
    <property type="match status" value="1"/>
</dbReference>
<gene>
    <name evidence="8" type="ORF">PYK22_01398</name>
</gene>
<evidence type="ECO:0000256" key="4">
    <source>
        <dbReference type="ARBA" id="ARBA00022801"/>
    </source>
</evidence>
<reference evidence="8 9" key="2">
    <citation type="submission" date="2015-01" db="EMBL/GenBank/DDBJ databases">
        <title>Complete genome sequence of Pyrinomonas methylaliphatogenes type strain K22T.</title>
        <authorList>
            <person name="Lee K.C.Y."/>
            <person name="Power J.F."/>
            <person name="Dunfield P.F."/>
            <person name="Morgan X.C."/>
            <person name="Huttenhower C."/>
            <person name="Stott M.B."/>
        </authorList>
    </citation>
    <scope>NUCLEOTIDE SEQUENCE [LARGE SCALE GENOMIC DNA]</scope>
    <source>
        <strain evidence="8 9">K22</strain>
    </source>
</reference>
<name>A0A0B6WYM1_9BACT</name>
<evidence type="ECO:0000313" key="8">
    <source>
        <dbReference type="EMBL" id="CDM65399.1"/>
    </source>
</evidence>
<proteinExistence type="inferred from homology"/>